<proteinExistence type="predicted"/>
<feature type="compositionally biased region" description="Low complexity" evidence="1">
    <location>
        <begin position="154"/>
        <end position="167"/>
    </location>
</feature>
<dbReference type="OrthoDB" id="3160134at2759"/>
<accession>A0A6A4GYT3</accession>
<evidence type="ECO:0000313" key="3">
    <source>
        <dbReference type="Proteomes" id="UP000799118"/>
    </source>
</evidence>
<feature type="compositionally biased region" description="Acidic residues" evidence="1">
    <location>
        <begin position="168"/>
        <end position="178"/>
    </location>
</feature>
<dbReference type="InterPro" id="IPR046521">
    <property type="entry name" value="DUF6698"/>
</dbReference>
<sequence length="178" mass="19713">MQNHTIPLVADGFPAFLYDTSIAVLNPKNRWAGYMRGPLLLCAFRTIYTSPSSATGSKPKKTKRGNAALLKLDMVTPEMIACAALQLRFALCSLQEYANVDGLFNFEDFYHFVLDSIYAGMSKGKWGDELFEWWNRQVFGNRLPDPDQPGPSYDDPFGGDPDAAPDSQDADADTDTGE</sequence>
<evidence type="ECO:0000313" key="2">
    <source>
        <dbReference type="EMBL" id="KAE9391049.1"/>
    </source>
</evidence>
<dbReference type="EMBL" id="ML769638">
    <property type="protein sequence ID" value="KAE9391049.1"/>
    <property type="molecule type" value="Genomic_DNA"/>
</dbReference>
<gene>
    <name evidence="2" type="ORF">BT96DRAFT_1001737</name>
</gene>
<evidence type="ECO:0000256" key="1">
    <source>
        <dbReference type="SAM" id="MobiDB-lite"/>
    </source>
</evidence>
<feature type="region of interest" description="Disordered" evidence="1">
    <location>
        <begin position="142"/>
        <end position="178"/>
    </location>
</feature>
<organism evidence="2 3">
    <name type="scientific">Gymnopus androsaceus JB14</name>
    <dbReference type="NCBI Taxonomy" id="1447944"/>
    <lineage>
        <taxon>Eukaryota</taxon>
        <taxon>Fungi</taxon>
        <taxon>Dikarya</taxon>
        <taxon>Basidiomycota</taxon>
        <taxon>Agaricomycotina</taxon>
        <taxon>Agaricomycetes</taxon>
        <taxon>Agaricomycetidae</taxon>
        <taxon>Agaricales</taxon>
        <taxon>Marasmiineae</taxon>
        <taxon>Omphalotaceae</taxon>
        <taxon>Gymnopus</taxon>
    </lineage>
</organism>
<dbReference type="Pfam" id="PF20414">
    <property type="entry name" value="DUF6698"/>
    <property type="match status" value="1"/>
</dbReference>
<dbReference type="Proteomes" id="UP000799118">
    <property type="component" value="Unassembled WGS sequence"/>
</dbReference>
<reference evidence="2" key="1">
    <citation type="journal article" date="2019" name="Environ. Microbiol.">
        <title>Fungal ecological strategies reflected in gene transcription - a case study of two litter decomposers.</title>
        <authorList>
            <person name="Barbi F."/>
            <person name="Kohler A."/>
            <person name="Barry K."/>
            <person name="Baskaran P."/>
            <person name="Daum C."/>
            <person name="Fauchery L."/>
            <person name="Ihrmark K."/>
            <person name="Kuo A."/>
            <person name="LaButti K."/>
            <person name="Lipzen A."/>
            <person name="Morin E."/>
            <person name="Grigoriev I.V."/>
            <person name="Henrissat B."/>
            <person name="Lindahl B."/>
            <person name="Martin F."/>
        </authorList>
    </citation>
    <scope>NUCLEOTIDE SEQUENCE</scope>
    <source>
        <strain evidence="2">JB14</strain>
    </source>
</reference>
<keyword evidence="3" id="KW-1185">Reference proteome</keyword>
<protein>
    <submittedName>
        <fullName evidence="2">Uncharacterized protein</fullName>
    </submittedName>
</protein>
<name>A0A6A4GYT3_9AGAR</name>
<dbReference type="AlphaFoldDB" id="A0A6A4GYT3"/>